<feature type="transmembrane region" description="Helical" evidence="4">
    <location>
        <begin position="210"/>
        <end position="233"/>
    </location>
</feature>
<evidence type="ECO:0000256" key="2">
    <source>
        <dbReference type="ARBA" id="ARBA00022803"/>
    </source>
</evidence>
<reference evidence="5 6" key="1">
    <citation type="journal article" date="2014" name="Int. J. Syst. Evol. Microbiol.">
        <title>Complete genome sequence of Corynebacterium casei LMG S-19264T (=DSM 44701T), isolated from a smear-ripened cheese.</title>
        <authorList>
            <consortium name="US DOE Joint Genome Institute (JGI-PGF)"/>
            <person name="Walter F."/>
            <person name="Albersmeier A."/>
            <person name="Kalinowski J."/>
            <person name="Ruckert C."/>
        </authorList>
    </citation>
    <scope>NUCLEOTIDE SEQUENCE [LARGE SCALE GENOMIC DNA]</scope>
    <source>
        <strain evidence="5 6">KCTC 12866</strain>
    </source>
</reference>
<evidence type="ECO:0008006" key="7">
    <source>
        <dbReference type="Google" id="ProtNLM"/>
    </source>
</evidence>
<feature type="transmembrane region" description="Helical" evidence="4">
    <location>
        <begin position="306"/>
        <end position="331"/>
    </location>
</feature>
<dbReference type="InterPro" id="IPR019734">
    <property type="entry name" value="TPR_rpt"/>
</dbReference>
<keyword evidence="4" id="KW-0472">Membrane</keyword>
<name>A0A8J3D3B5_9BACT</name>
<feature type="transmembrane region" description="Helical" evidence="4">
    <location>
        <begin position="390"/>
        <end position="411"/>
    </location>
</feature>
<proteinExistence type="predicted"/>
<feature type="transmembrane region" description="Helical" evidence="4">
    <location>
        <begin position="119"/>
        <end position="142"/>
    </location>
</feature>
<accession>A0A8J3D3B5</accession>
<keyword evidence="6" id="KW-1185">Reference proteome</keyword>
<keyword evidence="1" id="KW-0677">Repeat</keyword>
<feature type="transmembrane region" description="Helical" evidence="4">
    <location>
        <begin position="92"/>
        <end position="112"/>
    </location>
</feature>
<feature type="transmembrane region" description="Helical" evidence="4">
    <location>
        <begin position="20"/>
        <end position="37"/>
    </location>
</feature>
<feature type="transmembrane region" description="Helical" evidence="4">
    <location>
        <begin position="245"/>
        <end position="264"/>
    </location>
</feature>
<feature type="transmembrane region" description="Helical" evidence="4">
    <location>
        <begin position="177"/>
        <end position="198"/>
    </location>
</feature>
<keyword evidence="4" id="KW-0812">Transmembrane</keyword>
<dbReference type="Pfam" id="PF13432">
    <property type="entry name" value="TPR_16"/>
    <property type="match status" value="1"/>
</dbReference>
<dbReference type="InterPro" id="IPR052346">
    <property type="entry name" value="O-mannosyl-transferase_TMTC"/>
</dbReference>
<comment type="caution">
    <text evidence="5">The sequence shown here is derived from an EMBL/GenBank/DDBJ whole genome shotgun (WGS) entry which is preliminary data.</text>
</comment>
<feature type="transmembrane region" description="Helical" evidence="4">
    <location>
        <begin position="276"/>
        <end position="294"/>
    </location>
</feature>
<feature type="transmembrane region" description="Helical" evidence="4">
    <location>
        <begin position="148"/>
        <end position="165"/>
    </location>
</feature>
<evidence type="ECO:0000256" key="1">
    <source>
        <dbReference type="ARBA" id="ARBA00022737"/>
    </source>
</evidence>
<dbReference type="AlphaFoldDB" id="A0A8J3D3B5"/>
<feature type="repeat" description="TPR" evidence="3">
    <location>
        <begin position="415"/>
        <end position="448"/>
    </location>
</feature>
<dbReference type="SMART" id="SM00028">
    <property type="entry name" value="TPR"/>
    <property type="match status" value="4"/>
</dbReference>
<evidence type="ECO:0000313" key="5">
    <source>
        <dbReference type="EMBL" id="GHB53885.1"/>
    </source>
</evidence>
<organism evidence="5 6">
    <name type="scientific">Persicitalea jodogahamensis</name>
    <dbReference type="NCBI Taxonomy" id="402147"/>
    <lineage>
        <taxon>Bacteria</taxon>
        <taxon>Pseudomonadati</taxon>
        <taxon>Bacteroidota</taxon>
        <taxon>Cytophagia</taxon>
        <taxon>Cytophagales</taxon>
        <taxon>Spirosomataceae</taxon>
        <taxon>Persicitalea</taxon>
    </lineage>
</organism>
<dbReference type="InterPro" id="IPR011990">
    <property type="entry name" value="TPR-like_helical_dom_sf"/>
</dbReference>
<keyword evidence="2 3" id="KW-0802">TPR repeat</keyword>
<feature type="transmembrane region" description="Helical" evidence="4">
    <location>
        <begin position="351"/>
        <end position="369"/>
    </location>
</feature>
<dbReference type="Proteomes" id="UP000598271">
    <property type="component" value="Unassembled WGS sequence"/>
</dbReference>
<dbReference type="RefSeq" id="WP_189562635.1">
    <property type="nucleotide sequence ID" value="NZ_BMXF01000001.1"/>
</dbReference>
<gene>
    <name evidence="5" type="ORF">GCM10007390_03500</name>
</gene>
<dbReference type="EMBL" id="BMXF01000001">
    <property type="protein sequence ID" value="GHB53885.1"/>
    <property type="molecule type" value="Genomic_DNA"/>
</dbReference>
<dbReference type="PANTHER" id="PTHR44227">
    <property type="match status" value="1"/>
</dbReference>
<dbReference type="Gene3D" id="1.25.40.10">
    <property type="entry name" value="Tetratricopeptide repeat domain"/>
    <property type="match status" value="2"/>
</dbReference>
<dbReference type="PANTHER" id="PTHR44227:SF3">
    <property type="entry name" value="PROTEIN O-MANNOSYL-TRANSFERASE TMTC4"/>
    <property type="match status" value="1"/>
</dbReference>
<keyword evidence="4" id="KW-1133">Transmembrane helix</keyword>
<evidence type="ECO:0000256" key="4">
    <source>
        <dbReference type="SAM" id="Phobius"/>
    </source>
</evidence>
<evidence type="ECO:0000256" key="3">
    <source>
        <dbReference type="PROSITE-ProRule" id="PRU00339"/>
    </source>
</evidence>
<sequence length="886" mass="98772">MKQLLFWRTWSTTEARVAHWVLGILALTLLAFLANILDPLENAVHWDVLSELSEITTVVDILPLDGWQFGVTVPSYLTMEQFGAAPMELPILMIRFIGVLALLGLCVILAAVTVMPRFWYLGSMVLFILLLAACRLETLGMFGEGSRLLFVVTVVAYGGLSYYLHAFRPDWGINIRIFSFVGLTVLMVLLVAFASPVLQPMLTFAVFSYPLWLLLAIIFILMTATEILAGLVWLSTSGQKGKPSLINFLVISSFYLLTLLLLFLKNTQRIEWNTFMVSPVVLALAAGLLGIWGFRRRTKAASIDALNYRAVGFWLYVGLFIVALAFGGYAAATANDPTLEVLEDMVVEGQLAMSAVFYFYILANFLPLFRQGLAVHKVLYKPLKFGLTRTRLLGFAGVVFLVSTQEMLPFYQAVAGYFNGLGDLYTKTKEYTLAEQYYKMALQQEFQNHKSNYGLASLALRQDDRTAAAYYFNQATLKNPSPQAYVGLGGVLSQESLFFDAVASYQEGIRKFPESSELLNNLGILYARTNVADSAYYYLDRAQRASSHDDVPATNLLALYAKSTDDELLDSLARTAGGRNYYPWQANWLAVQNLRQKFDKQDFIKKVIREDSLLNVSGMAYLVNYSLNQARYDSTPVRLVSSLAVKNPFLADDLLLPSLYPEFYSGNRRRAIEAMLVLVEEGGEKAETYRKVLGHWLLQLGLYEQAAEQFGLVQSPEGLIGQILANAFMGNEAIAGVLIERLPEQGAEAAMDPLRKTLASGFRPGVLGDSLLLAAQQNPSIAAYVKAVRANPFSGRIVAAAASYFRQQKQSARAYELVTKALQFNQSSPQIWEQYALLSVEQGLLAQSEEGVAKVEQLAADADYQAFLNRYQPMRALIEKQRAEFR</sequence>
<protein>
    <recommendedName>
        <fullName evidence="7">Tetratricopeptide repeat protein</fullName>
    </recommendedName>
</protein>
<dbReference type="PROSITE" id="PS50005">
    <property type="entry name" value="TPR"/>
    <property type="match status" value="1"/>
</dbReference>
<dbReference type="SUPFAM" id="SSF48452">
    <property type="entry name" value="TPR-like"/>
    <property type="match status" value="2"/>
</dbReference>
<evidence type="ECO:0000313" key="6">
    <source>
        <dbReference type="Proteomes" id="UP000598271"/>
    </source>
</evidence>